<keyword evidence="7" id="KW-1185">Reference proteome</keyword>
<organism evidence="6 7">
    <name type="scientific">Mucilaginibacter roseus</name>
    <dbReference type="NCBI Taxonomy" id="1528868"/>
    <lineage>
        <taxon>Bacteria</taxon>
        <taxon>Pseudomonadati</taxon>
        <taxon>Bacteroidota</taxon>
        <taxon>Sphingobacteriia</taxon>
        <taxon>Sphingobacteriales</taxon>
        <taxon>Sphingobacteriaceae</taxon>
        <taxon>Mucilaginibacter</taxon>
    </lineage>
</organism>
<dbReference type="Gene3D" id="2.60.120.10">
    <property type="entry name" value="Jelly Rolls"/>
    <property type="match status" value="1"/>
</dbReference>
<dbReference type="SUPFAM" id="SSF51206">
    <property type="entry name" value="cAMP-binding domain-like"/>
    <property type="match status" value="1"/>
</dbReference>
<accession>A0ABS8U1H9</accession>
<dbReference type="InterPro" id="IPR018490">
    <property type="entry name" value="cNMP-bd_dom_sf"/>
</dbReference>
<dbReference type="PANTHER" id="PTHR24567:SF26">
    <property type="entry name" value="REGULATORY PROTEIN YEIL"/>
    <property type="match status" value="1"/>
</dbReference>
<evidence type="ECO:0000256" key="3">
    <source>
        <dbReference type="ARBA" id="ARBA00023163"/>
    </source>
</evidence>
<keyword evidence="1" id="KW-0805">Transcription regulation</keyword>
<dbReference type="SMART" id="SM00419">
    <property type="entry name" value="HTH_CRP"/>
    <property type="match status" value="1"/>
</dbReference>
<dbReference type="Pfam" id="PF00027">
    <property type="entry name" value="cNMP_binding"/>
    <property type="match status" value="1"/>
</dbReference>
<name>A0ABS8U1H9_9SPHI</name>
<keyword evidence="3" id="KW-0804">Transcription</keyword>
<evidence type="ECO:0000256" key="1">
    <source>
        <dbReference type="ARBA" id="ARBA00023015"/>
    </source>
</evidence>
<feature type="domain" description="Cyclic nucleotide-binding" evidence="4">
    <location>
        <begin position="32"/>
        <end position="135"/>
    </location>
</feature>
<dbReference type="EMBL" id="JAJPWV010000001">
    <property type="protein sequence ID" value="MCD8739908.1"/>
    <property type="molecule type" value="Genomic_DNA"/>
</dbReference>
<dbReference type="PRINTS" id="PR00034">
    <property type="entry name" value="HTHCRP"/>
</dbReference>
<comment type="caution">
    <text evidence="6">The sequence shown here is derived from an EMBL/GenBank/DDBJ whole genome shotgun (WGS) entry which is preliminary data.</text>
</comment>
<protein>
    <submittedName>
        <fullName evidence="6">Crp/Fnr family transcriptional regulator</fullName>
    </submittedName>
</protein>
<dbReference type="Proteomes" id="UP001199919">
    <property type="component" value="Unassembled WGS sequence"/>
</dbReference>
<evidence type="ECO:0000313" key="6">
    <source>
        <dbReference type="EMBL" id="MCD8739908.1"/>
    </source>
</evidence>
<evidence type="ECO:0000313" key="7">
    <source>
        <dbReference type="Proteomes" id="UP001199919"/>
    </source>
</evidence>
<dbReference type="RefSeq" id="WP_232176014.1">
    <property type="nucleotide sequence ID" value="NZ_JAJPWV010000001.1"/>
</dbReference>
<proteinExistence type="predicted"/>
<gene>
    <name evidence="6" type="ORF">LT679_04790</name>
</gene>
<dbReference type="PROSITE" id="PS51063">
    <property type="entry name" value="HTH_CRP_2"/>
    <property type="match status" value="1"/>
</dbReference>
<dbReference type="InterPro" id="IPR012318">
    <property type="entry name" value="HTH_CRP"/>
</dbReference>
<dbReference type="InterPro" id="IPR050397">
    <property type="entry name" value="Env_Response_Regulators"/>
</dbReference>
<dbReference type="CDD" id="cd00092">
    <property type="entry name" value="HTH_CRP"/>
    <property type="match status" value="1"/>
</dbReference>
<evidence type="ECO:0000259" key="5">
    <source>
        <dbReference type="PROSITE" id="PS51063"/>
    </source>
</evidence>
<dbReference type="InterPro" id="IPR000595">
    <property type="entry name" value="cNMP-bd_dom"/>
</dbReference>
<dbReference type="SUPFAM" id="SSF46785">
    <property type="entry name" value="Winged helix' DNA-binding domain"/>
    <property type="match status" value="1"/>
</dbReference>
<keyword evidence="2" id="KW-0238">DNA-binding</keyword>
<dbReference type="SMART" id="SM00100">
    <property type="entry name" value="cNMP"/>
    <property type="match status" value="1"/>
</dbReference>
<evidence type="ECO:0000256" key="2">
    <source>
        <dbReference type="ARBA" id="ARBA00023125"/>
    </source>
</evidence>
<dbReference type="CDD" id="cd00038">
    <property type="entry name" value="CAP_ED"/>
    <property type="match status" value="1"/>
</dbReference>
<dbReference type="InterPro" id="IPR036388">
    <property type="entry name" value="WH-like_DNA-bd_sf"/>
</dbReference>
<dbReference type="PROSITE" id="PS50042">
    <property type="entry name" value="CNMP_BINDING_3"/>
    <property type="match status" value="1"/>
</dbReference>
<feature type="domain" description="HTH crp-type" evidence="5">
    <location>
        <begin position="149"/>
        <end position="220"/>
    </location>
</feature>
<evidence type="ECO:0000259" key="4">
    <source>
        <dbReference type="PROSITE" id="PS50042"/>
    </source>
</evidence>
<dbReference type="InterPro" id="IPR014710">
    <property type="entry name" value="RmlC-like_jellyroll"/>
</dbReference>
<reference evidence="6 7" key="1">
    <citation type="submission" date="2021-12" db="EMBL/GenBank/DDBJ databases">
        <title>Mucilaginibacter roseus genome.</title>
        <authorList>
            <person name="Ferreira J.R."/>
            <person name="Newman J.D."/>
        </authorList>
    </citation>
    <scope>NUCLEOTIDE SEQUENCE [LARGE SCALE GENOMIC DNA]</scope>
    <source>
        <strain evidence="6 7">LMG 28454</strain>
    </source>
</reference>
<dbReference type="InterPro" id="IPR036390">
    <property type="entry name" value="WH_DNA-bd_sf"/>
</dbReference>
<dbReference type="Pfam" id="PF13545">
    <property type="entry name" value="HTH_Crp_2"/>
    <property type="match status" value="1"/>
</dbReference>
<dbReference type="Gene3D" id="1.10.10.10">
    <property type="entry name" value="Winged helix-like DNA-binding domain superfamily/Winged helix DNA-binding domain"/>
    <property type="match status" value="1"/>
</dbReference>
<sequence>MAKKNLIGETCNCFLCKHSLKEWQAAINTNKKTFKVKKGEKIFKEGDPVTGVYFVHSGTVKVYKRWDAEKELIIRFADDGAILGHRGIGGDAIYPVSAAALEPGIVCYIDMDFFEASLKVNPELSYQLLMFFSQELRESEKKMRNLAHMPVKGRVAEALILLQNQFGTTPEGYISLDLSRQDLASFAGATYETVFRVINELVAEKLITLSGKSIAIANYDGLLQLTQEGLVFLV</sequence>
<dbReference type="PANTHER" id="PTHR24567">
    <property type="entry name" value="CRP FAMILY TRANSCRIPTIONAL REGULATORY PROTEIN"/>
    <property type="match status" value="1"/>
</dbReference>